<evidence type="ECO:0000256" key="2">
    <source>
        <dbReference type="ARBA" id="ARBA00022603"/>
    </source>
</evidence>
<sequence length="562" mass="61516">MDGRVSESTKSAKIADGKDAGICDSTTNVNDSEVNPSAIKEGRAEILLKSSSSHVFYNPVQEFNRDLSIAVLSVFAKEQPQSRKGLKRNRHGSTKDAAKATTDGSSTLVNSREDGISVFEALAATGLRSIRYALEVPGIREIVANDLSLQAVESIEDNVKHNKVERIVQTSHSDASLSMYLSKGENKLFDAVDLDPYGCPSRFLDATVQVLEEGGLALVTATDLAVLAGNSPETCYSKYGAVCLRSPACHEMALRIVLQCIESHANRYGKYIVPLLSISADFYVRVFVRIFTSPATCKQSTSKLSHVFQCVGCKCMTLHPLGVMNVRENKPPSYSLPRLPELSKCPHCDHSYQMGGPVWSGPLHDPSFISKLLELVESSSDKFNTSKRMLGMLSVAKNELLTPFFYTIDAVCSIVHCVSIPLITFRSALSNAGYKVSETHAAPNSVKTDAPAEVIWDIVRTWVKNGHPVSEKRIKESDVTKRILEAPVRNDIRFDFNADAGMDTEGLVRFQVNPAPYWGPGLRAKNNLVDGCATKEAKRKANQNKSKPAAVENVESNEVNKK</sequence>
<keyword evidence="2 10" id="KW-0489">Methyltransferase</keyword>
<gene>
    <name evidence="13" type="primary">CG6388_0</name>
    <name evidence="12" type="synonym">CG6388_1</name>
    <name evidence="13" type="ORF">g.77366</name>
    <name evidence="12" type="ORF">g.77368</name>
</gene>
<dbReference type="NCBIfam" id="TIGR00308">
    <property type="entry name" value="TRM1"/>
    <property type="match status" value="1"/>
</dbReference>
<evidence type="ECO:0000256" key="10">
    <source>
        <dbReference type="PROSITE-ProRule" id="PRU00958"/>
    </source>
</evidence>
<dbReference type="Pfam" id="PF02005">
    <property type="entry name" value="TRM"/>
    <property type="match status" value="1"/>
</dbReference>
<dbReference type="InterPro" id="IPR042296">
    <property type="entry name" value="tRNA_met_Trm1_C"/>
</dbReference>
<dbReference type="AlphaFoldDB" id="A0A146MC45"/>
<comment type="similarity">
    <text evidence="10">Belongs to the class I-like SAM-binding methyltransferase superfamily. Trm1 family.</text>
</comment>
<evidence type="ECO:0000256" key="9">
    <source>
        <dbReference type="ARBA" id="ARBA00074266"/>
    </source>
</evidence>
<evidence type="ECO:0000256" key="7">
    <source>
        <dbReference type="ARBA" id="ARBA00039099"/>
    </source>
</evidence>
<keyword evidence="5 10" id="KW-0819">tRNA processing</keyword>
<accession>A0A146MC45</accession>
<dbReference type="GO" id="GO:0160104">
    <property type="term" value="F:tRNA (guanine(26)-N2)-dimethyltransferase activity"/>
    <property type="evidence" value="ECO:0007669"/>
    <property type="project" value="UniProtKB-UniRule"/>
</dbReference>
<dbReference type="InterPro" id="IPR002905">
    <property type="entry name" value="Trm1"/>
</dbReference>
<dbReference type="EMBL" id="GDHC01010912">
    <property type="protein sequence ID" value="JAQ07717.1"/>
    <property type="molecule type" value="Transcribed_RNA"/>
</dbReference>
<dbReference type="GO" id="GO:0002940">
    <property type="term" value="P:tRNA N2-guanine methylation"/>
    <property type="evidence" value="ECO:0007669"/>
    <property type="project" value="TreeGrafter"/>
</dbReference>
<evidence type="ECO:0000256" key="4">
    <source>
        <dbReference type="ARBA" id="ARBA00022691"/>
    </source>
</evidence>
<keyword evidence="6 10" id="KW-0694">RNA-binding</keyword>
<keyword evidence="3 10" id="KW-0808">Transferase</keyword>
<dbReference type="SUPFAM" id="SSF53335">
    <property type="entry name" value="S-adenosyl-L-methionine-dependent methyltransferases"/>
    <property type="match status" value="1"/>
</dbReference>
<evidence type="ECO:0000256" key="1">
    <source>
        <dbReference type="ARBA" id="ARBA00022555"/>
    </source>
</evidence>
<dbReference type="EMBL" id="GDHC01001281">
    <property type="protein sequence ID" value="JAQ17348.1"/>
    <property type="molecule type" value="Transcribed_RNA"/>
</dbReference>
<evidence type="ECO:0000313" key="13">
    <source>
        <dbReference type="EMBL" id="JAQ17348.1"/>
    </source>
</evidence>
<dbReference type="EC" id="2.1.1.216" evidence="7 10"/>
<dbReference type="Gene3D" id="3.40.50.150">
    <property type="entry name" value="Vaccinia Virus protein VP39"/>
    <property type="match status" value="1"/>
</dbReference>
<dbReference type="InterPro" id="IPR029063">
    <property type="entry name" value="SAM-dependent_MTases_sf"/>
</dbReference>
<proteinExistence type="inferred from homology"/>
<evidence type="ECO:0000256" key="8">
    <source>
        <dbReference type="ARBA" id="ARBA00051897"/>
    </source>
</evidence>
<dbReference type="GO" id="GO:0005634">
    <property type="term" value="C:nucleus"/>
    <property type="evidence" value="ECO:0007669"/>
    <property type="project" value="TreeGrafter"/>
</dbReference>
<feature type="region of interest" description="Disordered" evidence="11">
    <location>
        <begin position="537"/>
        <end position="562"/>
    </location>
</feature>
<dbReference type="Gene3D" id="3.30.56.70">
    <property type="entry name" value="N2,N2-dimethylguanosine tRNA methyltransferase, C-terminal domain"/>
    <property type="match status" value="1"/>
</dbReference>
<feature type="region of interest" description="Disordered" evidence="11">
    <location>
        <begin position="81"/>
        <end position="106"/>
    </location>
</feature>
<evidence type="ECO:0000256" key="3">
    <source>
        <dbReference type="ARBA" id="ARBA00022679"/>
    </source>
</evidence>
<organism evidence="13">
    <name type="scientific">Lygus hesperus</name>
    <name type="common">Western plant bug</name>
    <dbReference type="NCBI Taxonomy" id="30085"/>
    <lineage>
        <taxon>Eukaryota</taxon>
        <taxon>Metazoa</taxon>
        <taxon>Ecdysozoa</taxon>
        <taxon>Arthropoda</taxon>
        <taxon>Hexapoda</taxon>
        <taxon>Insecta</taxon>
        <taxon>Pterygota</taxon>
        <taxon>Neoptera</taxon>
        <taxon>Paraneoptera</taxon>
        <taxon>Hemiptera</taxon>
        <taxon>Heteroptera</taxon>
        <taxon>Panheteroptera</taxon>
        <taxon>Cimicomorpha</taxon>
        <taxon>Miridae</taxon>
        <taxon>Mirini</taxon>
        <taxon>Lygus</taxon>
    </lineage>
</organism>
<dbReference type="PROSITE" id="PS51626">
    <property type="entry name" value="SAM_MT_TRM1"/>
    <property type="match status" value="1"/>
</dbReference>
<evidence type="ECO:0000256" key="5">
    <source>
        <dbReference type="ARBA" id="ARBA00022694"/>
    </source>
</evidence>
<dbReference type="GO" id="GO:0000049">
    <property type="term" value="F:tRNA binding"/>
    <property type="evidence" value="ECO:0007669"/>
    <property type="project" value="UniProtKB-UniRule"/>
</dbReference>
<name>A0A146MC45_LYGHE</name>
<dbReference type="PANTHER" id="PTHR10631">
    <property type="entry name" value="N 2 ,N 2 -DIMETHYLGUANOSINE TRNA METHYLTRANSFERASE"/>
    <property type="match status" value="1"/>
</dbReference>
<reference evidence="13" key="1">
    <citation type="journal article" date="2016" name="Gigascience">
        <title>De novo construction of an expanded transcriptome assembly for the western tarnished plant bug, Lygus hesperus.</title>
        <authorList>
            <person name="Tassone E.E."/>
            <person name="Geib S.M."/>
            <person name="Hall B."/>
            <person name="Fabrick J.A."/>
            <person name="Brent C.S."/>
            <person name="Hull J.J."/>
        </authorList>
    </citation>
    <scope>NUCLEOTIDE SEQUENCE</scope>
</reference>
<evidence type="ECO:0000256" key="6">
    <source>
        <dbReference type="ARBA" id="ARBA00022884"/>
    </source>
</evidence>
<comment type="catalytic activity">
    <reaction evidence="8 10">
        <text>guanosine(26) in tRNA + 2 S-adenosyl-L-methionine = N(2)-dimethylguanosine(26) in tRNA + 2 S-adenosyl-L-homocysteine + 2 H(+)</text>
        <dbReference type="Rhea" id="RHEA:43140"/>
        <dbReference type="Rhea" id="RHEA-COMP:10359"/>
        <dbReference type="Rhea" id="RHEA-COMP:10360"/>
        <dbReference type="ChEBI" id="CHEBI:15378"/>
        <dbReference type="ChEBI" id="CHEBI:57856"/>
        <dbReference type="ChEBI" id="CHEBI:59789"/>
        <dbReference type="ChEBI" id="CHEBI:74269"/>
        <dbReference type="ChEBI" id="CHEBI:74513"/>
        <dbReference type="EC" id="2.1.1.216"/>
    </reaction>
</comment>
<protein>
    <recommendedName>
        <fullName evidence="9 10">tRNA (guanine(26)-N(2))-dimethyltransferase</fullName>
        <ecNumber evidence="7 10">2.1.1.216</ecNumber>
    </recommendedName>
</protein>
<evidence type="ECO:0000256" key="11">
    <source>
        <dbReference type="SAM" id="MobiDB-lite"/>
    </source>
</evidence>
<dbReference type="FunFam" id="3.30.56.70:FF:000001">
    <property type="entry name" value="tRNA (guanine(26)-N(2))-dimethyltransferase"/>
    <property type="match status" value="1"/>
</dbReference>
<dbReference type="PANTHER" id="PTHR10631:SF3">
    <property type="entry name" value="TRNA (GUANINE(26)-N(2))-DIMETHYLTRANSFERASE"/>
    <property type="match status" value="1"/>
</dbReference>
<feature type="region of interest" description="Disordered" evidence="11">
    <location>
        <begin position="1"/>
        <end position="28"/>
    </location>
</feature>
<evidence type="ECO:0000313" key="12">
    <source>
        <dbReference type="EMBL" id="JAQ07717.1"/>
    </source>
</evidence>
<keyword evidence="1 10" id="KW-0820">tRNA-binding</keyword>
<keyword evidence="4 10" id="KW-0949">S-adenosyl-L-methionine</keyword>